<dbReference type="VEuPathDB" id="VectorBase:AFAF019480"/>
<proteinExistence type="predicted"/>
<evidence type="ECO:0000313" key="1">
    <source>
        <dbReference type="EnsemblMetazoa" id="AFAF019480-PA"/>
    </source>
</evidence>
<keyword evidence="2" id="KW-1185">Reference proteome</keyword>
<dbReference type="AlphaFoldDB" id="A0A182QYK5"/>
<sequence length="182" mass="18638">MAERTYGLTSMMRAPSAFERTPASGVSGAGSYGFCGETPMRGCGALRLPPLPVVASSPEIDLAILPDVLVLVATSDATGGNSGRDDGGPGIGGAEGGGCGDELPPLSVACGGGDINASCGEVMLFALSDFTIPPVELERCTEAVMPDAVAGGPLFSCREFCARSFACFCSCFWLVWEKNRKA</sequence>
<organism evidence="1 2">
    <name type="scientific">Anopheles farauti</name>
    <dbReference type="NCBI Taxonomy" id="69004"/>
    <lineage>
        <taxon>Eukaryota</taxon>
        <taxon>Metazoa</taxon>
        <taxon>Ecdysozoa</taxon>
        <taxon>Arthropoda</taxon>
        <taxon>Hexapoda</taxon>
        <taxon>Insecta</taxon>
        <taxon>Pterygota</taxon>
        <taxon>Neoptera</taxon>
        <taxon>Endopterygota</taxon>
        <taxon>Diptera</taxon>
        <taxon>Nematocera</taxon>
        <taxon>Culicoidea</taxon>
        <taxon>Culicidae</taxon>
        <taxon>Anophelinae</taxon>
        <taxon>Anopheles</taxon>
    </lineage>
</organism>
<accession>A0A182QYK5</accession>
<protein>
    <submittedName>
        <fullName evidence="1">Uncharacterized protein</fullName>
    </submittedName>
</protein>
<reference evidence="1" key="2">
    <citation type="submission" date="2020-05" db="UniProtKB">
        <authorList>
            <consortium name="EnsemblMetazoa"/>
        </authorList>
    </citation>
    <scope>IDENTIFICATION</scope>
    <source>
        <strain evidence="1">FAR1</strain>
    </source>
</reference>
<evidence type="ECO:0000313" key="2">
    <source>
        <dbReference type="Proteomes" id="UP000075886"/>
    </source>
</evidence>
<reference evidence="2" key="1">
    <citation type="submission" date="2014-01" db="EMBL/GenBank/DDBJ databases">
        <title>The Genome Sequence of Anopheles farauti FAR1 (V2).</title>
        <authorList>
            <consortium name="The Broad Institute Genomics Platform"/>
            <person name="Neafsey D.E."/>
            <person name="Besansky N."/>
            <person name="Howell P."/>
            <person name="Walton C."/>
            <person name="Young S.K."/>
            <person name="Zeng Q."/>
            <person name="Gargeya S."/>
            <person name="Fitzgerald M."/>
            <person name="Haas B."/>
            <person name="Abouelleil A."/>
            <person name="Allen A.W."/>
            <person name="Alvarado L."/>
            <person name="Arachchi H.M."/>
            <person name="Berlin A.M."/>
            <person name="Chapman S.B."/>
            <person name="Gainer-Dewar J."/>
            <person name="Goldberg J."/>
            <person name="Griggs A."/>
            <person name="Gujja S."/>
            <person name="Hansen M."/>
            <person name="Howarth C."/>
            <person name="Imamovic A."/>
            <person name="Ireland A."/>
            <person name="Larimer J."/>
            <person name="McCowan C."/>
            <person name="Murphy C."/>
            <person name="Pearson M."/>
            <person name="Poon T.W."/>
            <person name="Priest M."/>
            <person name="Roberts A."/>
            <person name="Saif S."/>
            <person name="Shea T."/>
            <person name="Sisk P."/>
            <person name="Sykes S."/>
            <person name="Wortman J."/>
            <person name="Nusbaum C."/>
            <person name="Birren B."/>
        </authorList>
    </citation>
    <scope>NUCLEOTIDE SEQUENCE [LARGE SCALE GENOMIC DNA]</scope>
    <source>
        <strain evidence="2">FAR1</strain>
    </source>
</reference>
<name>A0A182QYK5_9DIPT</name>
<dbReference type="Proteomes" id="UP000075886">
    <property type="component" value="Unassembled WGS sequence"/>
</dbReference>
<dbReference type="EnsemblMetazoa" id="AFAF019480-RA">
    <property type="protein sequence ID" value="AFAF019480-PA"/>
    <property type="gene ID" value="AFAF019480"/>
</dbReference>
<dbReference type="EMBL" id="AXCN02000997">
    <property type="status" value="NOT_ANNOTATED_CDS"/>
    <property type="molecule type" value="Genomic_DNA"/>
</dbReference>